<feature type="compositionally biased region" description="Low complexity" evidence="4">
    <location>
        <begin position="246"/>
        <end position="258"/>
    </location>
</feature>
<dbReference type="GO" id="GO:0000978">
    <property type="term" value="F:RNA polymerase II cis-regulatory region sequence-specific DNA binding"/>
    <property type="evidence" value="ECO:0007669"/>
    <property type="project" value="TreeGrafter"/>
</dbReference>
<dbReference type="EMBL" id="JADGJD010000166">
    <property type="protein sequence ID" value="KAJ3053995.1"/>
    <property type="molecule type" value="Genomic_DNA"/>
</dbReference>
<evidence type="ECO:0000313" key="7">
    <source>
        <dbReference type="Proteomes" id="UP001212841"/>
    </source>
</evidence>
<evidence type="ECO:0000256" key="2">
    <source>
        <dbReference type="ARBA" id="ARBA00023242"/>
    </source>
</evidence>
<dbReference type="InterPro" id="IPR036910">
    <property type="entry name" value="HMG_box_dom_sf"/>
</dbReference>
<dbReference type="PANTHER" id="PTHR45789:SF2">
    <property type="entry name" value="FI18025P1"/>
    <property type="match status" value="1"/>
</dbReference>
<evidence type="ECO:0000313" key="6">
    <source>
        <dbReference type="EMBL" id="KAJ3053995.1"/>
    </source>
</evidence>
<name>A0AAD5X6E8_9FUNG</name>
<feature type="compositionally biased region" description="Low complexity" evidence="4">
    <location>
        <begin position="180"/>
        <end position="239"/>
    </location>
</feature>
<feature type="region of interest" description="Disordered" evidence="4">
    <location>
        <begin position="1"/>
        <end position="27"/>
    </location>
</feature>
<dbReference type="GO" id="GO:0000981">
    <property type="term" value="F:DNA-binding transcription factor activity, RNA polymerase II-specific"/>
    <property type="evidence" value="ECO:0007669"/>
    <property type="project" value="TreeGrafter"/>
</dbReference>
<accession>A0AAD5X6E8</accession>
<feature type="region of interest" description="Disordered" evidence="4">
    <location>
        <begin position="324"/>
        <end position="464"/>
    </location>
</feature>
<comment type="caution">
    <text evidence="6">The sequence shown here is derived from an EMBL/GenBank/DDBJ whole genome shotgun (WGS) entry which is preliminary data.</text>
</comment>
<dbReference type="SUPFAM" id="SSF47095">
    <property type="entry name" value="HMG-box"/>
    <property type="match status" value="1"/>
</dbReference>
<sequence length="512" mass="56232">MVDGDKRNPQPPSTPINSHPHQFALPQTSPALLSQQQQQFVYFPSPAVTPPAVPYQAPSYFVVPQQHVGHQPQFVPFAEGGQLQQHMQAAYMVPPAPMGTQYVPVAMVPGTPNMHNMMVPMSYQPMLYQQPPPGTPQPPYPMTPYTFPTVPTFAPMTPGQSPPIPSPIHQHFTIPDPQTAPASLPHSSSNSSIASNMFNTTMSPPASRTTTASSSRRGSLPPTTSSSPLARPRTPSFTISEDEPEPSSSTSPRPQTSPKPRRRLSKSTSNPFIPRPANSFIRYRTARHAQVMSENPALSNCELSKIIAKMWKEEDDDVKKRYEAEAREGRERHREMFPEYRYRPRGQGEIVRRPGRRKKRDGDEGGSEEGSPPAVDLKVKKKSPSPPVGSSPSPSSPHPNLSLSINIPPVEPATFTIHDPLPPFPSTQPQPSPQPFAHFSSYAYQPSPNEWDDYLSPNSEEGPLQSTLLDELNMGLDPNMFTAASFEIHDGGLIVAEEGNANEDVVGEEEGT</sequence>
<evidence type="ECO:0000256" key="3">
    <source>
        <dbReference type="PROSITE-ProRule" id="PRU00267"/>
    </source>
</evidence>
<gene>
    <name evidence="6" type="ORF">HK097_002916</name>
</gene>
<dbReference type="AlphaFoldDB" id="A0AAD5X6E8"/>
<keyword evidence="1 3" id="KW-0238">DNA-binding</keyword>
<keyword evidence="7" id="KW-1185">Reference proteome</keyword>
<dbReference type="Gene3D" id="1.10.30.10">
    <property type="entry name" value="High mobility group box domain"/>
    <property type="match status" value="1"/>
</dbReference>
<evidence type="ECO:0000256" key="4">
    <source>
        <dbReference type="SAM" id="MobiDB-lite"/>
    </source>
</evidence>
<dbReference type="SMART" id="SM00398">
    <property type="entry name" value="HMG"/>
    <property type="match status" value="1"/>
</dbReference>
<feature type="region of interest" description="Disordered" evidence="4">
    <location>
        <begin position="156"/>
        <end position="278"/>
    </location>
</feature>
<feature type="DNA-binding region" description="HMG box" evidence="3">
    <location>
        <begin position="273"/>
        <end position="341"/>
    </location>
</feature>
<organism evidence="6 7">
    <name type="scientific">Rhizophlyctis rosea</name>
    <dbReference type="NCBI Taxonomy" id="64517"/>
    <lineage>
        <taxon>Eukaryota</taxon>
        <taxon>Fungi</taxon>
        <taxon>Fungi incertae sedis</taxon>
        <taxon>Chytridiomycota</taxon>
        <taxon>Chytridiomycota incertae sedis</taxon>
        <taxon>Chytridiomycetes</taxon>
        <taxon>Rhizophlyctidales</taxon>
        <taxon>Rhizophlyctidaceae</taxon>
        <taxon>Rhizophlyctis</taxon>
    </lineage>
</organism>
<dbReference type="PROSITE" id="PS50118">
    <property type="entry name" value="HMG_BOX_2"/>
    <property type="match status" value="1"/>
</dbReference>
<protein>
    <recommendedName>
        <fullName evidence="5">HMG box domain-containing protein</fullName>
    </recommendedName>
</protein>
<feature type="compositionally biased region" description="Basic and acidic residues" evidence="4">
    <location>
        <begin position="324"/>
        <end position="342"/>
    </location>
</feature>
<feature type="domain" description="HMG box" evidence="5">
    <location>
        <begin position="273"/>
        <end position="341"/>
    </location>
</feature>
<dbReference type="GO" id="GO:0005634">
    <property type="term" value="C:nucleus"/>
    <property type="evidence" value="ECO:0007669"/>
    <property type="project" value="UniProtKB-UniRule"/>
</dbReference>
<evidence type="ECO:0000256" key="1">
    <source>
        <dbReference type="ARBA" id="ARBA00023125"/>
    </source>
</evidence>
<proteinExistence type="predicted"/>
<evidence type="ECO:0000259" key="5">
    <source>
        <dbReference type="PROSITE" id="PS50118"/>
    </source>
</evidence>
<feature type="compositionally biased region" description="Pro residues" evidence="4">
    <location>
        <begin position="420"/>
        <end position="434"/>
    </location>
</feature>
<feature type="compositionally biased region" description="Polar residues" evidence="4">
    <location>
        <begin position="15"/>
        <end position="27"/>
    </location>
</feature>
<dbReference type="InterPro" id="IPR051356">
    <property type="entry name" value="SOX/SOX-like_TF"/>
</dbReference>
<dbReference type="Proteomes" id="UP001212841">
    <property type="component" value="Unassembled WGS sequence"/>
</dbReference>
<dbReference type="Pfam" id="PF00505">
    <property type="entry name" value="HMG_box"/>
    <property type="match status" value="1"/>
</dbReference>
<dbReference type="PANTHER" id="PTHR45789">
    <property type="entry name" value="FI18025P1"/>
    <property type="match status" value="1"/>
</dbReference>
<reference evidence="6" key="1">
    <citation type="submission" date="2020-05" db="EMBL/GenBank/DDBJ databases">
        <title>Phylogenomic resolution of chytrid fungi.</title>
        <authorList>
            <person name="Stajich J.E."/>
            <person name="Amses K."/>
            <person name="Simmons R."/>
            <person name="Seto K."/>
            <person name="Myers J."/>
            <person name="Bonds A."/>
            <person name="Quandt C.A."/>
            <person name="Barry K."/>
            <person name="Liu P."/>
            <person name="Grigoriev I."/>
            <person name="Longcore J.E."/>
            <person name="James T.Y."/>
        </authorList>
    </citation>
    <scope>NUCLEOTIDE SEQUENCE</scope>
    <source>
        <strain evidence="6">JEL0318</strain>
    </source>
</reference>
<feature type="compositionally biased region" description="Pro residues" evidence="4">
    <location>
        <begin position="384"/>
        <end position="397"/>
    </location>
</feature>
<keyword evidence="2 3" id="KW-0539">Nucleus</keyword>
<dbReference type="InterPro" id="IPR009071">
    <property type="entry name" value="HMG_box_dom"/>
</dbReference>
<dbReference type="CDD" id="cd01389">
    <property type="entry name" value="HMG-box_ROX1-like"/>
    <property type="match status" value="1"/>
</dbReference>